<dbReference type="CDD" id="cd05930">
    <property type="entry name" value="A_NRPS"/>
    <property type="match status" value="1"/>
</dbReference>
<dbReference type="GO" id="GO:0031177">
    <property type="term" value="F:phosphopantetheine binding"/>
    <property type="evidence" value="ECO:0007669"/>
    <property type="project" value="TreeGrafter"/>
</dbReference>
<feature type="domain" description="Carrier" evidence="3">
    <location>
        <begin position="677"/>
        <end position="751"/>
    </location>
</feature>
<dbReference type="InterPro" id="IPR009081">
    <property type="entry name" value="PP-bd_ACP"/>
</dbReference>
<protein>
    <submittedName>
        <fullName evidence="4">Gramicidin S synthase 1</fullName>
    </submittedName>
</protein>
<reference evidence="4 5" key="1">
    <citation type="submission" date="2020-01" db="EMBL/GenBank/DDBJ databases">
        <authorList>
            <person name="Rodrigo-Torres L."/>
            <person name="Arahal R. D."/>
            <person name="Lucena T."/>
        </authorList>
    </citation>
    <scope>NUCLEOTIDE SEQUENCE [LARGE SCALE GENOMIC DNA]</scope>
    <source>
        <strain evidence="4 5">CECT 9293</strain>
    </source>
</reference>
<dbReference type="NCBIfam" id="TIGR01733">
    <property type="entry name" value="AA-adenyl-dom"/>
    <property type="match status" value="1"/>
</dbReference>
<dbReference type="SUPFAM" id="SSF52777">
    <property type="entry name" value="CoA-dependent acyltransferases"/>
    <property type="match status" value="1"/>
</dbReference>
<dbReference type="FunFam" id="3.40.50.980:FF:000001">
    <property type="entry name" value="Non-ribosomal peptide synthetase"/>
    <property type="match status" value="1"/>
</dbReference>
<dbReference type="GO" id="GO:0005737">
    <property type="term" value="C:cytoplasm"/>
    <property type="evidence" value="ECO:0007669"/>
    <property type="project" value="TreeGrafter"/>
</dbReference>
<dbReference type="Gene3D" id="3.40.50.980">
    <property type="match status" value="2"/>
</dbReference>
<dbReference type="EMBL" id="CACVBR010000052">
    <property type="protein sequence ID" value="CAA7197395.1"/>
    <property type="molecule type" value="Genomic_DNA"/>
</dbReference>
<accession>A0A6N4X9D1</accession>
<dbReference type="PIRSF" id="PIRSF001617">
    <property type="entry name" value="Alpha-AR"/>
    <property type="match status" value="1"/>
</dbReference>
<dbReference type="InterPro" id="IPR013120">
    <property type="entry name" value="FAR_NAD-bd"/>
</dbReference>
<keyword evidence="2" id="KW-0597">Phosphoprotein</keyword>
<dbReference type="GO" id="GO:0043041">
    <property type="term" value="P:amino acid activation for nonribosomal peptide biosynthetic process"/>
    <property type="evidence" value="ECO:0007669"/>
    <property type="project" value="TreeGrafter"/>
</dbReference>
<dbReference type="Gene3D" id="3.30.300.30">
    <property type="match status" value="1"/>
</dbReference>
<dbReference type="Gene3D" id="1.10.1200.10">
    <property type="entry name" value="ACP-like"/>
    <property type="match status" value="1"/>
</dbReference>
<evidence type="ECO:0000256" key="2">
    <source>
        <dbReference type="ARBA" id="ARBA00022553"/>
    </source>
</evidence>
<name>A0A6N4X9D1_9FLAO</name>
<dbReference type="GO" id="GO:0003824">
    <property type="term" value="F:catalytic activity"/>
    <property type="evidence" value="ECO:0007669"/>
    <property type="project" value="InterPro"/>
</dbReference>
<dbReference type="InterPro" id="IPR020459">
    <property type="entry name" value="AMP-binding"/>
</dbReference>
<dbReference type="InterPro" id="IPR036291">
    <property type="entry name" value="NAD(P)-bd_dom_sf"/>
</dbReference>
<keyword evidence="1" id="KW-0596">Phosphopantetheine</keyword>
<evidence type="ECO:0000313" key="5">
    <source>
        <dbReference type="Proteomes" id="UP000445144"/>
    </source>
</evidence>
<dbReference type="InterPro" id="IPR001242">
    <property type="entry name" value="Condensation_dom"/>
</dbReference>
<gene>
    <name evidence="4" type="primary">grsA</name>
    <name evidence="4" type="ORF">CHRY9293_03454</name>
</gene>
<dbReference type="InterPro" id="IPR010071">
    <property type="entry name" value="AA_adenyl_dom"/>
</dbReference>
<keyword evidence="5" id="KW-1185">Reference proteome</keyword>
<dbReference type="PROSITE" id="PS00455">
    <property type="entry name" value="AMP_BINDING"/>
    <property type="match status" value="1"/>
</dbReference>
<dbReference type="Gene3D" id="3.30.559.30">
    <property type="entry name" value="Nonribosomal peptide synthetase, condensation domain"/>
    <property type="match status" value="1"/>
</dbReference>
<dbReference type="InterPro" id="IPR036736">
    <property type="entry name" value="ACP-like_sf"/>
</dbReference>
<dbReference type="Pfam" id="PF00668">
    <property type="entry name" value="Condensation"/>
    <property type="match status" value="1"/>
</dbReference>
<evidence type="ECO:0000259" key="3">
    <source>
        <dbReference type="PROSITE" id="PS50075"/>
    </source>
</evidence>
<dbReference type="Pfam" id="PF00550">
    <property type="entry name" value="PP-binding"/>
    <property type="match status" value="1"/>
</dbReference>
<evidence type="ECO:0000256" key="1">
    <source>
        <dbReference type="ARBA" id="ARBA00022450"/>
    </source>
</evidence>
<dbReference type="GO" id="GO:0044550">
    <property type="term" value="P:secondary metabolite biosynthetic process"/>
    <property type="evidence" value="ECO:0007669"/>
    <property type="project" value="TreeGrafter"/>
</dbReference>
<dbReference type="SUPFAM" id="SSF56801">
    <property type="entry name" value="Acetyl-CoA synthetase-like"/>
    <property type="match status" value="1"/>
</dbReference>
<dbReference type="SUPFAM" id="SSF51735">
    <property type="entry name" value="NAD(P)-binding Rossmann-fold domains"/>
    <property type="match status" value="1"/>
</dbReference>
<organism evidence="4 5">
    <name type="scientific">Chryseobacterium potabilaquae</name>
    <dbReference type="NCBI Taxonomy" id="2675057"/>
    <lineage>
        <taxon>Bacteria</taxon>
        <taxon>Pseudomonadati</taxon>
        <taxon>Bacteroidota</taxon>
        <taxon>Flavobacteriia</taxon>
        <taxon>Flavobacteriales</taxon>
        <taxon>Weeksellaceae</taxon>
        <taxon>Chryseobacterium group</taxon>
        <taxon>Chryseobacterium</taxon>
    </lineage>
</organism>
<dbReference type="InterPro" id="IPR020845">
    <property type="entry name" value="AMP-binding_CS"/>
</dbReference>
<dbReference type="PRINTS" id="PR00154">
    <property type="entry name" value="AMPBINDING"/>
</dbReference>
<evidence type="ECO:0000313" key="4">
    <source>
        <dbReference type="EMBL" id="CAA7197395.1"/>
    </source>
</evidence>
<dbReference type="Gene3D" id="2.30.38.10">
    <property type="entry name" value="Luciferase, Domain 3"/>
    <property type="match status" value="1"/>
</dbReference>
<dbReference type="InterPro" id="IPR000873">
    <property type="entry name" value="AMP-dep_synth/lig_dom"/>
</dbReference>
<dbReference type="InterPro" id="IPR045851">
    <property type="entry name" value="AMP-bd_C_sf"/>
</dbReference>
<dbReference type="AlphaFoldDB" id="A0A6N4X9D1"/>
<dbReference type="PANTHER" id="PTHR45527">
    <property type="entry name" value="NONRIBOSOMAL PEPTIDE SYNTHETASE"/>
    <property type="match status" value="1"/>
</dbReference>
<proteinExistence type="predicted"/>
<sequence length="1170" mass="133704">MITTVSNGRSSANISDTIGMFIQALPVVSHFTDDTIIDIMSKMQRQLLDTLSHDKYPFIRLSERHNFKLNMMLIYQGEVIESLPEFNDVPTESLELHLTTTKMPLCISITPLEDKYIIFFEYDSHLYSEADIYNLGITFQSFINSLVSASDQQKILDVPIISKKETNELIALGKGKELTYDRSETFIDLFKKQVLLYPTKTAVVDQWGKISYSKLDQMSDRLSSILIENGIEVDQFVSLMLPRCKEFLISILAVFKAGGAYVPLDSDYPTDRLQYMLNDSQSKVLITTRSLFTEKQKNGNFAVENIIFVDEIDLTQYADPINRSKADNLAYMIYTSGSTGKPKGVMIEHKSLRSFVGWFACCIELQSNDRCAQHSSFSFDASMDDLMTPLSVGAEIYILPSDLRHDMEGMYQYFNQHQITGISVSTQLGMEMLNQYNDFPIRFIVVGGEKLQPTKPSSVKIINTYGPTEFTVSATSHIIDPKREYQNIPIGRPVPNSISVIVDKKGNLLPKGMAGELCLIGRQMSRGYWQRPELTKEKFAPCPFIDEEKMYRTGDLARWNEKGELEYLGRIDNQVKLRGFRIEMGEIESIIMNYNGIQSAVVEIKEIGEVQHLCAYYTASQIIQEEILRQYLSISLTDYMIPTVFMQLDALPLNPSGKINRKELPVPEIKRNMEYETPTNKIEMDICTIFADILKLDKVGINENFFELGGTSITAIKVIIQISNLDYKINYGDLFKLKTPKELASFISPSIGISDREMPDQTFDFSNYDYTGIQEMLAKNNYSDLWNHFNLHSHGKVLLTGATGYLGIHLLHYLLINDHNEICCLVRPKSKLNSENRLKTLMAYYFSDWEKDFDTRVKIIEGDITDHNITEKLIEEHIDTVFNCAAIVKHYVAEGSMEKVNIDGVSNLISLCEAKEAMLIHISTYSVGGTIEKSKSSIFSEQDFYIGQTTDNEYVKTKFIAERIILQHVADKKLKAKIMRVGNLMGRESDGEFQINFNSNAFVNSLKSYKILNAFPLDHMTSSVELSPIDKVAEAIALLAKTPQNMTVFHPYNNYMVNMAVIMNAFNEYGYKIDIVSNDDFSSRVKSMRNDPEKSIFLQGLIHAGRLDDNLLIVEPENNYTTQILYRLGFYWNPPHKDYMNKVIEMLDRLAFFDEYNFTKNIEESNLFYI</sequence>
<dbReference type="Proteomes" id="UP000445144">
    <property type="component" value="Unassembled WGS sequence"/>
</dbReference>
<dbReference type="SUPFAM" id="SSF47336">
    <property type="entry name" value="ACP-like"/>
    <property type="match status" value="1"/>
</dbReference>
<dbReference type="PANTHER" id="PTHR45527:SF1">
    <property type="entry name" value="FATTY ACID SYNTHASE"/>
    <property type="match status" value="1"/>
</dbReference>
<dbReference type="PROSITE" id="PS50075">
    <property type="entry name" value="CARRIER"/>
    <property type="match status" value="1"/>
</dbReference>
<dbReference type="Gene3D" id="3.40.50.720">
    <property type="entry name" value="NAD(P)-binding Rossmann-like Domain"/>
    <property type="match status" value="1"/>
</dbReference>
<dbReference type="Pfam" id="PF07993">
    <property type="entry name" value="NAD_binding_4"/>
    <property type="match status" value="1"/>
</dbReference>
<dbReference type="Pfam" id="PF00501">
    <property type="entry name" value="AMP-binding"/>
    <property type="match status" value="1"/>
</dbReference>